<keyword evidence="2 6" id="KW-0378">Hydrolase</keyword>
<dbReference type="InterPro" id="IPR050985">
    <property type="entry name" value="Alpha-glycosidase_related"/>
</dbReference>
<name>A0A0J1LE39_NIACI</name>
<protein>
    <recommendedName>
        <fullName evidence="5">alpha-D-xyloside xylohydrolase</fullName>
        <ecNumber evidence="5">3.2.1.177</ecNumber>
    </recommendedName>
</protein>
<gene>
    <name evidence="10" type="ORF">ABW02_06515</name>
</gene>
<dbReference type="SUPFAM" id="SSF51445">
    <property type="entry name" value="(Trans)glycosidases"/>
    <property type="match status" value="1"/>
</dbReference>
<dbReference type="SUPFAM" id="SSF51011">
    <property type="entry name" value="Glycosyl hydrolase domain"/>
    <property type="match status" value="1"/>
</dbReference>
<dbReference type="InterPro" id="IPR013780">
    <property type="entry name" value="Glyco_hydro_b"/>
</dbReference>
<evidence type="ECO:0000259" key="7">
    <source>
        <dbReference type="Pfam" id="PF01055"/>
    </source>
</evidence>
<evidence type="ECO:0000256" key="2">
    <source>
        <dbReference type="ARBA" id="ARBA00022801"/>
    </source>
</evidence>
<dbReference type="Pfam" id="PF21365">
    <property type="entry name" value="Glyco_hydro_31_3rd"/>
    <property type="match status" value="1"/>
</dbReference>
<dbReference type="Pfam" id="PF13802">
    <property type="entry name" value="Gal_mutarotas_2"/>
    <property type="match status" value="1"/>
</dbReference>
<evidence type="ECO:0000256" key="3">
    <source>
        <dbReference type="ARBA" id="ARBA00023295"/>
    </source>
</evidence>
<dbReference type="OrthoDB" id="176168at2"/>
<feature type="domain" description="Glycosyl hydrolase family 31 C-terminal" evidence="9">
    <location>
        <begin position="582"/>
        <end position="669"/>
    </location>
</feature>
<evidence type="ECO:0000256" key="6">
    <source>
        <dbReference type="RuleBase" id="RU361185"/>
    </source>
</evidence>
<dbReference type="InterPro" id="IPR011013">
    <property type="entry name" value="Gal_mutarotase_sf_dom"/>
</dbReference>
<dbReference type="InterPro" id="IPR025887">
    <property type="entry name" value="Glyco_hydro_31_N_dom"/>
</dbReference>
<dbReference type="GO" id="GO:0030246">
    <property type="term" value="F:carbohydrate binding"/>
    <property type="evidence" value="ECO:0007669"/>
    <property type="project" value="InterPro"/>
</dbReference>
<keyword evidence="11" id="KW-1185">Reference proteome</keyword>
<dbReference type="EMBL" id="LDPH01000004">
    <property type="protein sequence ID" value="KLV27175.1"/>
    <property type="molecule type" value="Genomic_DNA"/>
</dbReference>
<feature type="domain" description="Glycoside hydrolase family 31 TIM barrel" evidence="7">
    <location>
        <begin position="259"/>
        <end position="572"/>
    </location>
</feature>
<dbReference type="SUPFAM" id="SSF117125">
    <property type="entry name" value="Putative glucosidase YicI, C-terminal domain"/>
    <property type="match status" value="1"/>
</dbReference>
<comment type="similarity">
    <text evidence="1 6">Belongs to the glycosyl hydrolase 31 family.</text>
</comment>
<evidence type="ECO:0000259" key="8">
    <source>
        <dbReference type="Pfam" id="PF13802"/>
    </source>
</evidence>
<keyword evidence="3 6" id="KW-0326">Glycosidase</keyword>
<dbReference type="Gene3D" id="2.60.40.1180">
    <property type="entry name" value="Golgi alpha-mannosidase II"/>
    <property type="match status" value="2"/>
</dbReference>
<sequence>MKFLNGGWLVKDGFEVNYATHVYSTRQSKNILTLYAPFSYINHKGSTLDGGMMTIELFTPHPDIIGVRMYHYKGTKKLEPCFVINKKEIVPDISESESAYSFVAGDLSAVVTKGETFTITFKYKGRILTESNPRSKGYIKDPQGDSHISEQLSIGVGENIYGLGERFTNFVKNGQTVDIWNADGGTGTEQAYKNIPFYVSSNGYGVFVNTPGKASFEIGSEKVSKVQFSVPGEMMEYYVIGGGNLKQVLENYTELTGKPSMPPAWSFGLWLSTSFLTDYDEKTVTSFVDGMAEHDIPLEVFHFDCLWMKEYEWCNFTWDQDIFPEPEKMLARLKAKGLKICVWINPYIGQKSPLFDEGMEKGYFLTKANGDIWQWDKWQAGMAIVDFTNPAAVKWYQSQLTSLLDMGVDSFKTDFGERIPIDCVYYDGSDPERMHNYYAYLYNEVVYNLLVEVRGKEEAVVFARSASVGSQKFPVHWGGDSTSDYPSMAETLRAGLSFGLGGFGYWSHDISGFEAGATPDIYKRWTQFGLLSSHSRYHGSWEYKVPWMYGEEAVEVTRTFTKLKLSLMPYLIAQSVYTAEKGIPMMRPMVLEFPHDISTHTLDRQYMLGDNLLVAPIFREDGKVNFYVPETKGVWTNYLTGELYEGGHWYEQSYDYFTLPLLVRPNSIIIEGSCREHAVYDYTEKPKIHVFDLHENQLLSAAIYSKDGEKQANVMLSKKHGQYEIEVTGINKYEIILHGVTDIPPAPEVKVENNSTRIVSSKQKWTLG</sequence>
<evidence type="ECO:0000256" key="1">
    <source>
        <dbReference type="ARBA" id="ARBA00007806"/>
    </source>
</evidence>
<dbReference type="Gene3D" id="2.60.40.1760">
    <property type="entry name" value="glycosyl hydrolase (family 31)"/>
    <property type="match status" value="1"/>
</dbReference>
<dbReference type="Pfam" id="PF01055">
    <property type="entry name" value="Glyco_hydro_31_2nd"/>
    <property type="match status" value="1"/>
</dbReference>
<dbReference type="CDD" id="cd06593">
    <property type="entry name" value="GH31_xylosidase_YicI"/>
    <property type="match status" value="1"/>
</dbReference>
<dbReference type="Proteomes" id="UP000036045">
    <property type="component" value="Unassembled WGS sequence"/>
</dbReference>
<evidence type="ECO:0000256" key="5">
    <source>
        <dbReference type="ARBA" id="ARBA00066962"/>
    </source>
</evidence>
<dbReference type="RefSeq" id="WP_047941140.1">
    <property type="nucleotide sequence ID" value="NZ_JARTLH010000001.1"/>
</dbReference>
<dbReference type="EC" id="3.2.1.177" evidence="5"/>
<dbReference type="PANTHER" id="PTHR43053">
    <property type="entry name" value="GLYCOSIDASE FAMILY 31"/>
    <property type="match status" value="1"/>
</dbReference>
<dbReference type="InterPro" id="IPR017853">
    <property type="entry name" value="GH"/>
</dbReference>
<evidence type="ECO:0000313" key="10">
    <source>
        <dbReference type="EMBL" id="KLV27175.1"/>
    </source>
</evidence>
<dbReference type="CDD" id="cd14752">
    <property type="entry name" value="GH31_N"/>
    <property type="match status" value="1"/>
</dbReference>
<organism evidence="10 11">
    <name type="scientific">Niallia circulans</name>
    <name type="common">Bacillus circulans</name>
    <dbReference type="NCBI Taxonomy" id="1397"/>
    <lineage>
        <taxon>Bacteria</taxon>
        <taxon>Bacillati</taxon>
        <taxon>Bacillota</taxon>
        <taxon>Bacilli</taxon>
        <taxon>Bacillales</taxon>
        <taxon>Bacillaceae</taxon>
        <taxon>Niallia</taxon>
    </lineage>
</organism>
<dbReference type="FunFam" id="3.20.20.80:FF:000053">
    <property type="entry name" value="Alpha-xylosidase YicI"/>
    <property type="match status" value="1"/>
</dbReference>
<dbReference type="Gene3D" id="3.20.20.80">
    <property type="entry name" value="Glycosidases"/>
    <property type="match status" value="1"/>
</dbReference>
<accession>A0A0J1LE39</accession>
<dbReference type="NCBIfam" id="NF007940">
    <property type="entry name" value="PRK10658.1"/>
    <property type="match status" value="1"/>
</dbReference>
<reference evidence="10 11" key="1">
    <citation type="submission" date="2015-05" db="EMBL/GenBank/DDBJ databases">
        <title>Whole genome sequence and identification of bacterial endophytes from Costus igneus.</title>
        <authorList>
            <person name="Lee Y.P."/>
            <person name="Gan H.M."/>
            <person name="Eng W."/>
            <person name="Wheatley M.S."/>
            <person name="Caraballo A."/>
            <person name="Polter S."/>
            <person name="Savka M.A."/>
            <person name="Hudson A.O."/>
        </authorList>
    </citation>
    <scope>NUCLEOTIDE SEQUENCE [LARGE SCALE GENOMIC DNA]</scope>
    <source>
        <strain evidence="10 11">RIT379</strain>
    </source>
</reference>
<dbReference type="InterPro" id="IPR000322">
    <property type="entry name" value="Glyco_hydro_31_TIM"/>
</dbReference>
<comment type="catalytic activity">
    <reaction evidence="4">
        <text>Hydrolysis of terminal, non-reducing alpha-D-xylose residues with release of alpha-D-xylose.</text>
        <dbReference type="EC" id="3.2.1.177"/>
    </reaction>
</comment>
<feature type="domain" description="Glycoside hydrolase family 31 N-terminal" evidence="8">
    <location>
        <begin position="55"/>
        <end position="216"/>
    </location>
</feature>
<evidence type="ECO:0000313" key="11">
    <source>
        <dbReference type="Proteomes" id="UP000036045"/>
    </source>
</evidence>
<dbReference type="InterPro" id="IPR048395">
    <property type="entry name" value="Glyco_hydro_31_C"/>
</dbReference>
<proteinExistence type="inferred from homology"/>
<dbReference type="PANTHER" id="PTHR43053:SF4">
    <property type="entry name" value="MYOGENESIS-REGULATING GLYCOSIDASE"/>
    <property type="match status" value="1"/>
</dbReference>
<dbReference type="GO" id="GO:0005975">
    <property type="term" value="P:carbohydrate metabolic process"/>
    <property type="evidence" value="ECO:0007669"/>
    <property type="project" value="InterPro"/>
</dbReference>
<dbReference type="SUPFAM" id="SSF74650">
    <property type="entry name" value="Galactose mutarotase-like"/>
    <property type="match status" value="1"/>
</dbReference>
<dbReference type="AlphaFoldDB" id="A0A0J1LE39"/>
<evidence type="ECO:0000256" key="4">
    <source>
        <dbReference type="ARBA" id="ARBA00052064"/>
    </source>
</evidence>
<evidence type="ECO:0000259" key="9">
    <source>
        <dbReference type="Pfam" id="PF21365"/>
    </source>
</evidence>
<dbReference type="GO" id="GO:0061634">
    <property type="term" value="F:alpha-D-xyloside xylohydrolase"/>
    <property type="evidence" value="ECO:0007669"/>
    <property type="project" value="UniProtKB-EC"/>
</dbReference>
<dbReference type="PATRIC" id="fig|1397.4.peg.3974"/>
<comment type="caution">
    <text evidence="10">The sequence shown here is derived from an EMBL/GenBank/DDBJ whole genome shotgun (WGS) entry which is preliminary data.</text>
</comment>